<gene>
    <name evidence="1" type="ORF">PSON_ATCC_30995.1.T0380128</name>
</gene>
<sequence>MGCAVGFSLQEDLNQSISIKEAQLLLLDTPIYNIYQPKTIESTSICNSLKWCDDDDNLENLFEECRKLEQDEINANVRILKKDENQVQEIYQISQQSKTYSQTSICLKIRRNLFIKHNKQPDRNQKIPNSILKRQHFKEGQGVTGKIKSKMSQQKIVRFSKCYVKVIPEISIQKSTIDFLTKSRNDLNNQLK</sequence>
<protein>
    <submittedName>
        <fullName evidence="1">Uncharacterized protein</fullName>
    </submittedName>
</protein>
<dbReference type="EMBL" id="CAJJDN010000038">
    <property type="protein sequence ID" value="CAD8078827.1"/>
    <property type="molecule type" value="Genomic_DNA"/>
</dbReference>
<name>A0A8S1MEI8_9CILI</name>
<dbReference type="OrthoDB" id="304945at2759"/>
<dbReference type="AlphaFoldDB" id="A0A8S1MEI8"/>
<evidence type="ECO:0000313" key="2">
    <source>
        <dbReference type="Proteomes" id="UP000692954"/>
    </source>
</evidence>
<organism evidence="1 2">
    <name type="scientific">Paramecium sonneborni</name>
    <dbReference type="NCBI Taxonomy" id="65129"/>
    <lineage>
        <taxon>Eukaryota</taxon>
        <taxon>Sar</taxon>
        <taxon>Alveolata</taxon>
        <taxon>Ciliophora</taxon>
        <taxon>Intramacronucleata</taxon>
        <taxon>Oligohymenophorea</taxon>
        <taxon>Peniculida</taxon>
        <taxon>Parameciidae</taxon>
        <taxon>Paramecium</taxon>
    </lineage>
</organism>
<evidence type="ECO:0000313" key="1">
    <source>
        <dbReference type="EMBL" id="CAD8078827.1"/>
    </source>
</evidence>
<comment type="caution">
    <text evidence="1">The sequence shown here is derived from an EMBL/GenBank/DDBJ whole genome shotgun (WGS) entry which is preliminary data.</text>
</comment>
<reference evidence="1" key="1">
    <citation type="submission" date="2021-01" db="EMBL/GenBank/DDBJ databases">
        <authorList>
            <consortium name="Genoscope - CEA"/>
            <person name="William W."/>
        </authorList>
    </citation>
    <scope>NUCLEOTIDE SEQUENCE</scope>
</reference>
<dbReference type="Proteomes" id="UP000692954">
    <property type="component" value="Unassembled WGS sequence"/>
</dbReference>
<keyword evidence="2" id="KW-1185">Reference proteome</keyword>
<accession>A0A8S1MEI8</accession>
<proteinExistence type="predicted"/>